<reference evidence="4" key="2">
    <citation type="submission" date="2015-08" db="UniProtKB">
        <authorList>
            <consortium name="WormBaseParasite"/>
        </authorList>
    </citation>
    <scope>IDENTIFICATION</scope>
</reference>
<feature type="domain" description="BD-FAE-like" evidence="2">
    <location>
        <begin position="66"/>
        <end position="150"/>
    </location>
</feature>
<dbReference type="AlphaFoldDB" id="A0A0K0FYP0"/>
<evidence type="ECO:0000256" key="1">
    <source>
        <dbReference type="ARBA" id="ARBA00022801"/>
    </source>
</evidence>
<proteinExistence type="predicted"/>
<evidence type="ECO:0000313" key="3">
    <source>
        <dbReference type="Proteomes" id="UP000035680"/>
    </source>
</evidence>
<dbReference type="Proteomes" id="UP000035680">
    <property type="component" value="Unassembled WGS sequence"/>
</dbReference>
<dbReference type="SUPFAM" id="SSF53474">
    <property type="entry name" value="alpha/beta-Hydrolases"/>
    <property type="match status" value="1"/>
</dbReference>
<dbReference type="GO" id="GO:0004061">
    <property type="term" value="F:arylformamidase activity"/>
    <property type="evidence" value="ECO:0007669"/>
    <property type="project" value="TreeGrafter"/>
</dbReference>
<dbReference type="Pfam" id="PF20434">
    <property type="entry name" value="BD-FAE"/>
    <property type="match status" value="1"/>
</dbReference>
<dbReference type="WBParaSite" id="SVE_1756700.1">
    <property type="protein sequence ID" value="SVE_1756700.1"/>
    <property type="gene ID" value="SVE_1756700"/>
</dbReference>
<sequence>MVLYDGQSNDYFYSCSYFCPGYKPDEAIKSFVEVLKEQYEKNLSEITKKELDVNYGPNNVDIWGEKSDKLFVFIHGGYWQEGCKEDGSSVVKPLTENNIQVASVGYTLANKIPLGETIEEIKCCVSFLREKYPSSEIILSGHSAGAHLAAKVCEDEVIGSIVKKLVLYSGVFNLNDLVGTYIGNPINLTVNNAKEYSIDYDKLKKNYKGKIVLFVGGFESPKFKQQSNHFSIELKAPYHIIPNEDHFSYIKKLADVTSPATIMTISFINE</sequence>
<evidence type="ECO:0000259" key="2">
    <source>
        <dbReference type="Pfam" id="PF20434"/>
    </source>
</evidence>
<evidence type="ECO:0000313" key="4">
    <source>
        <dbReference type="WBParaSite" id="SVE_1756700.1"/>
    </source>
</evidence>
<dbReference type="InterPro" id="IPR050300">
    <property type="entry name" value="GDXG_lipolytic_enzyme"/>
</dbReference>
<dbReference type="Gene3D" id="3.40.50.1820">
    <property type="entry name" value="alpha/beta hydrolase"/>
    <property type="match status" value="1"/>
</dbReference>
<accession>A0A0K0FYP0</accession>
<keyword evidence="3" id="KW-1185">Reference proteome</keyword>
<reference evidence="3" key="1">
    <citation type="submission" date="2014-07" db="EMBL/GenBank/DDBJ databases">
        <authorList>
            <person name="Martin A.A"/>
            <person name="De Silva N."/>
        </authorList>
    </citation>
    <scope>NUCLEOTIDE SEQUENCE</scope>
</reference>
<dbReference type="PANTHER" id="PTHR48081:SF33">
    <property type="entry name" value="KYNURENINE FORMAMIDASE"/>
    <property type="match status" value="1"/>
</dbReference>
<keyword evidence="1" id="KW-0378">Hydrolase</keyword>
<name>A0A0K0FYP0_STRVS</name>
<dbReference type="STRING" id="75913.A0A0K0FYP0"/>
<organism evidence="3 4">
    <name type="scientific">Strongyloides venezuelensis</name>
    <name type="common">Threadworm</name>
    <dbReference type="NCBI Taxonomy" id="75913"/>
    <lineage>
        <taxon>Eukaryota</taxon>
        <taxon>Metazoa</taxon>
        <taxon>Ecdysozoa</taxon>
        <taxon>Nematoda</taxon>
        <taxon>Chromadorea</taxon>
        <taxon>Rhabditida</taxon>
        <taxon>Tylenchina</taxon>
        <taxon>Panagrolaimomorpha</taxon>
        <taxon>Strongyloidoidea</taxon>
        <taxon>Strongyloididae</taxon>
        <taxon>Strongyloides</taxon>
    </lineage>
</organism>
<dbReference type="PANTHER" id="PTHR48081">
    <property type="entry name" value="AB HYDROLASE SUPERFAMILY PROTEIN C4A8.06C"/>
    <property type="match status" value="1"/>
</dbReference>
<dbReference type="InterPro" id="IPR049492">
    <property type="entry name" value="BD-FAE-like_dom"/>
</dbReference>
<dbReference type="InterPro" id="IPR029058">
    <property type="entry name" value="AB_hydrolase_fold"/>
</dbReference>
<protein>
    <submittedName>
        <fullName evidence="4">Kynurenine formamidase (inferred by orthology to a human protein)</fullName>
    </submittedName>
</protein>